<keyword evidence="4 7" id="KW-0233">DNA recombination</keyword>
<dbReference type="RefSeq" id="WP_012828660.1">
    <property type="nucleotide sequence ID" value="NC_013440.1"/>
</dbReference>
<dbReference type="OrthoDB" id="9780797at2"/>
<evidence type="ECO:0000259" key="8">
    <source>
        <dbReference type="Pfam" id="PF11967"/>
    </source>
</evidence>
<dbReference type="Proteomes" id="UP000001880">
    <property type="component" value="Chromosome"/>
</dbReference>
<dbReference type="Pfam" id="PF02565">
    <property type="entry name" value="RecO_C"/>
    <property type="match status" value="1"/>
</dbReference>
<protein>
    <recommendedName>
        <fullName evidence="2 7">DNA repair protein RecO</fullName>
    </recommendedName>
    <alternativeName>
        <fullName evidence="6 7">Recombination protein O</fullName>
    </alternativeName>
</protein>
<gene>
    <name evidence="7" type="primary">recO</name>
    <name evidence="9" type="ordered locus">Hoch_3559</name>
</gene>
<reference evidence="9 10" key="1">
    <citation type="journal article" date="2010" name="Stand. Genomic Sci.">
        <title>Complete genome sequence of Haliangium ochraceum type strain (SMP-2).</title>
        <authorList>
            <consortium name="US DOE Joint Genome Institute (JGI-PGF)"/>
            <person name="Ivanova N."/>
            <person name="Daum C."/>
            <person name="Lang E."/>
            <person name="Abt B."/>
            <person name="Kopitz M."/>
            <person name="Saunders E."/>
            <person name="Lapidus A."/>
            <person name="Lucas S."/>
            <person name="Glavina Del Rio T."/>
            <person name="Nolan M."/>
            <person name="Tice H."/>
            <person name="Copeland A."/>
            <person name="Cheng J.F."/>
            <person name="Chen F."/>
            <person name="Bruce D."/>
            <person name="Goodwin L."/>
            <person name="Pitluck S."/>
            <person name="Mavromatis K."/>
            <person name="Pati A."/>
            <person name="Mikhailova N."/>
            <person name="Chen A."/>
            <person name="Palaniappan K."/>
            <person name="Land M."/>
            <person name="Hauser L."/>
            <person name="Chang Y.J."/>
            <person name="Jeffries C.D."/>
            <person name="Detter J.C."/>
            <person name="Brettin T."/>
            <person name="Rohde M."/>
            <person name="Goker M."/>
            <person name="Bristow J."/>
            <person name="Markowitz V."/>
            <person name="Eisen J.A."/>
            <person name="Hugenholtz P."/>
            <person name="Kyrpides N.C."/>
            <person name="Klenk H.P."/>
        </authorList>
    </citation>
    <scope>NUCLEOTIDE SEQUENCE [LARGE SCALE GENOMIC DNA]</scope>
    <source>
        <strain evidence="10">DSM 14365 / CIP 107738 / JCM 11303 / AJ 13395 / SMP-2</strain>
    </source>
</reference>
<dbReference type="GO" id="GO:0006302">
    <property type="term" value="P:double-strand break repair"/>
    <property type="evidence" value="ECO:0007669"/>
    <property type="project" value="TreeGrafter"/>
</dbReference>
<comment type="similarity">
    <text evidence="1 7">Belongs to the RecO family.</text>
</comment>
<dbReference type="PANTHER" id="PTHR33991:SF1">
    <property type="entry name" value="DNA REPAIR PROTEIN RECO"/>
    <property type="match status" value="1"/>
</dbReference>
<evidence type="ECO:0000256" key="5">
    <source>
        <dbReference type="ARBA" id="ARBA00023204"/>
    </source>
</evidence>
<dbReference type="InterPro" id="IPR003717">
    <property type="entry name" value="RecO"/>
</dbReference>
<sequence length="275" mass="29578">MGREQVASEGVILRAVPYGDADLIVTLYTRDFGRLSALGRAARKSKRRFGGALDMFTLSEVALRRARSSELWTLESAQPRRSYSALALDVGTFAHASYGTELVRELSPVEAPDEPLLELLLALYEELERDGAHAQVLRAFELALLDALGMAPVLDRCAACGRSDVGARAWLFDPGRGGLCCPTCGAMSRSAGVRPLSAEAREVLLQAQRVDSLAHARELAPEPEAAAEARDALITVILGHVGKPLRSLAFIAKMSGHLRARGEEAAKSPTEDSET</sequence>
<dbReference type="InterPro" id="IPR022572">
    <property type="entry name" value="DNA_rep/recomb_RecO_N"/>
</dbReference>
<accession>D0LWC9</accession>
<dbReference type="AlphaFoldDB" id="D0LWC9"/>
<dbReference type="KEGG" id="hoh:Hoch_3559"/>
<dbReference type="SUPFAM" id="SSF50249">
    <property type="entry name" value="Nucleic acid-binding proteins"/>
    <property type="match status" value="1"/>
</dbReference>
<dbReference type="Pfam" id="PF11967">
    <property type="entry name" value="RecO_N"/>
    <property type="match status" value="1"/>
</dbReference>
<dbReference type="Gene3D" id="1.20.1440.120">
    <property type="entry name" value="Recombination protein O, C-terminal domain"/>
    <property type="match status" value="1"/>
</dbReference>
<dbReference type="NCBIfam" id="TIGR00613">
    <property type="entry name" value="reco"/>
    <property type="match status" value="1"/>
</dbReference>
<evidence type="ECO:0000256" key="6">
    <source>
        <dbReference type="ARBA" id="ARBA00033409"/>
    </source>
</evidence>
<evidence type="ECO:0000256" key="2">
    <source>
        <dbReference type="ARBA" id="ARBA00021310"/>
    </source>
</evidence>
<keyword evidence="5 7" id="KW-0234">DNA repair</keyword>
<keyword evidence="10" id="KW-1185">Reference proteome</keyword>
<evidence type="ECO:0000256" key="4">
    <source>
        <dbReference type="ARBA" id="ARBA00023172"/>
    </source>
</evidence>
<evidence type="ECO:0000313" key="10">
    <source>
        <dbReference type="Proteomes" id="UP000001880"/>
    </source>
</evidence>
<dbReference type="HOGENOM" id="CLU_066632_2_0_7"/>
<evidence type="ECO:0000256" key="7">
    <source>
        <dbReference type="HAMAP-Rule" id="MF_00201"/>
    </source>
</evidence>
<dbReference type="STRING" id="502025.Hoch_3559"/>
<evidence type="ECO:0000256" key="3">
    <source>
        <dbReference type="ARBA" id="ARBA00022763"/>
    </source>
</evidence>
<dbReference type="InterPro" id="IPR012340">
    <property type="entry name" value="NA-bd_OB-fold"/>
</dbReference>
<dbReference type="GO" id="GO:0006310">
    <property type="term" value="P:DNA recombination"/>
    <property type="evidence" value="ECO:0007669"/>
    <property type="project" value="UniProtKB-UniRule"/>
</dbReference>
<keyword evidence="3 7" id="KW-0227">DNA damage</keyword>
<dbReference type="HAMAP" id="MF_00201">
    <property type="entry name" value="RecO"/>
    <property type="match status" value="1"/>
</dbReference>
<dbReference type="PANTHER" id="PTHR33991">
    <property type="entry name" value="DNA REPAIR PROTEIN RECO"/>
    <property type="match status" value="1"/>
</dbReference>
<dbReference type="SUPFAM" id="SSF57863">
    <property type="entry name" value="ArfGap/RecO-like zinc finger"/>
    <property type="match status" value="1"/>
</dbReference>
<dbReference type="InterPro" id="IPR042242">
    <property type="entry name" value="RecO_C"/>
</dbReference>
<dbReference type="Gene3D" id="2.40.50.140">
    <property type="entry name" value="Nucleic acid-binding proteins"/>
    <property type="match status" value="1"/>
</dbReference>
<dbReference type="InterPro" id="IPR037278">
    <property type="entry name" value="ARFGAP/RecO"/>
</dbReference>
<comment type="function">
    <text evidence="7">Involved in DNA repair and RecF pathway recombination.</text>
</comment>
<evidence type="ECO:0000313" key="9">
    <source>
        <dbReference type="EMBL" id="ACY16061.1"/>
    </source>
</evidence>
<proteinExistence type="inferred from homology"/>
<organism evidence="9 10">
    <name type="scientific">Haliangium ochraceum (strain DSM 14365 / JCM 11303 / SMP-2)</name>
    <dbReference type="NCBI Taxonomy" id="502025"/>
    <lineage>
        <taxon>Bacteria</taxon>
        <taxon>Pseudomonadati</taxon>
        <taxon>Myxococcota</taxon>
        <taxon>Polyangia</taxon>
        <taxon>Haliangiales</taxon>
        <taxon>Kofleriaceae</taxon>
        <taxon>Haliangium</taxon>
    </lineage>
</organism>
<name>D0LWC9_HALO1</name>
<dbReference type="EMBL" id="CP001804">
    <property type="protein sequence ID" value="ACY16061.1"/>
    <property type="molecule type" value="Genomic_DNA"/>
</dbReference>
<evidence type="ECO:0000256" key="1">
    <source>
        <dbReference type="ARBA" id="ARBA00007452"/>
    </source>
</evidence>
<dbReference type="eggNOG" id="COG1381">
    <property type="taxonomic scope" value="Bacteria"/>
</dbReference>
<feature type="domain" description="DNA replication/recombination mediator RecO N-terminal" evidence="8">
    <location>
        <begin position="5"/>
        <end position="83"/>
    </location>
</feature>
<dbReference type="GO" id="GO:0043590">
    <property type="term" value="C:bacterial nucleoid"/>
    <property type="evidence" value="ECO:0007669"/>
    <property type="project" value="TreeGrafter"/>
</dbReference>